<evidence type="ECO:0000313" key="1">
    <source>
        <dbReference type="EMBL" id="KAI3770584.1"/>
    </source>
</evidence>
<comment type="caution">
    <text evidence="1">The sequence shown here is derived from an EMBL/GenBank/DDBJ whole genome shotgun (WGS) entry which is preliminary data.</text>
</comment>
<organism evidence="1 2">
    <name type="scientific">Arctium lappa</name>
    <name type="common">Greater burdock</name>
    <name type="synonym">Lappa major</name>
    <dbReference type="NCBI Taxonomy" id="4217"/>
    <lineage>
        <taxon>Eukaryota</taxon>
        <taxon>Viridiplantae</taxon>
        <taxon>Streptophyta</taxon>
        <taxon>Embryophyta</taxon>
        <taxon>Tracheophyta</taxon>
        <taxon>Spermatophyta</taxon>
        <taxon>Magnoliopsida</taxon>
        <taxon>eudicotyledons</taxon>
        <taxon>Gunneridae</taxon>
        <taxon>Pentapetalae</taxon>
        <taxon>asterids</taxon>
        <taxon>campanulids</taxon>
        <taxon>Asterales</taxon>
        <taxon>Asteraceae</taxon>
        <taxon>Carduoideae</taxon>
        <taxon>Cardueae</taxon>
        <taxon>Arctiinae</taxon>
        <taxon>Arctium</taxon>
    </lineage>
</organism>
<protein>
    <submittedName>
        <fullName evidence="1">Uncharacterized protein</fullName>
    </submittedName>
</protein>
<reference evidence="2" key="1">
    <citation type="journal article" date="2022" name="Mol. Ecol. Resour.">
        <title>The genomes of chicory, endive, great burdock and yacon provide insights into Asteraceae palaeo-polyploidization history and plant inulin production.</title>
        <authorList>
            <person name="Fan W."/>
            <person name="Wang S."/>
            <person name="Wang H."/>
            <person name="Wang A."/>
            <person name="Jiang F."/>
            <person name="Liu H."/>
            <person name="Zhao H."/>
            <person name="Xu D."/>
            <person name="Zhang Y."/>
        </authorList>
    </citation>
    <scope>NUCLEOTIDE SEQUENCE [LARGE SCALE GENOMIC DNA]</scope>
    <source>
        <strain evidence="2">cv. Niubang</strain>
    </source>
</reference>
<reference evidence="1 2" key="2">
    <citation type="journal article" date="2022" name="Mol. Ecol. Resour.">
        <title>The genomes of chicory, endive, great burdock and yacon provide insights into Asteraceae paleo-polyploidization history and plant inulin production.</title>
        <authorList>
            <person name="Fan W."/>
            <person name="Wang S."/>
            <person name="Wang H."/>
            <person name="Wang A."/>
            <person name="Jiang F."/>
            <person name="Liu H."/>
            <person name="Zhao H."/>
            <person name="Xu D."/>
            <person name="Zhang Y."/>
        </authorList>
    </citation>
    <scope>NUCLEOTIDE SEQUENCE [LARGE SCALE GENOMIC DNA]</scope>
    <source>
        <strain evidence="2">cv. Niubang</strain>
    </source>
</reference>
<accession>A0ACB9FHJ7</accession>
<evidence type="ECO:0000313" key="2">
    <source>
        <dbReference type="Proteomes" id="UP001055879"/>
    </source>
</evidence>
<proteinExistence type="predicted"/>
<keyword evidence="2" id="KW-1185">Reference proteome</keyword>
<sequence length="113" mass="12569">MLGKTTPPFNSIKSPPADYRFMDSHGKFRNNNGSMISYSIPKNDGAAGNDNVDDSRYGHGSTILRNERPFMDYKDVNPSTSHLNSILPSRGWDDIYVYNVRKVPLAAGCQGLE</sequence>
<gene>
    <name evidence="1" type="ORF">L6452_01723</name>
</gene>
<name>A0ACB9FHJ7_ARCLA</name>
<dbReference type="EMBL" id="CM042047">
    <property type="protein sequence ID" value="KAI3770584.1"/>
    <property type="molecule type" value="Genomic_DNA"/>
</dbReference>
<dbReference type="Proteomes" id="UP001055879">
    <property type="component" value="Linkage Group LG01"/>
</dbReference>